<dbReference type="EMBL" id="JXLG01000005">
    <property type="protein sequence ID" value="KJY61178.1"/>
    <property type="molecule type" value="Genomic_DNA"/>
</dbReference>
<dbReference type="InterPro" id="IPR053931">
    <property type="entry name" value="RapZ_C"/>
</dbReference>
<dbReference type="Gene3D" id="3.40.50.300">
    <property type="entry name" value="P-loop containing nucleotide triphosphate hydrolases"/>
    <property type="match status" value="1"/>
</dbReference>
<dbReference type="RefSeq" id="WP_046306496.1">
    <property type="nucleotide sequence ID" value="NZ_BMCV01000001.1"/>
</dbReference>
<dbReference type="HOGENOM" id="CLU_059558_0_0_9"/>
<dbReference type="STRING" id="303541.JF72_04560"/>
<organism evidence="7 8">
    <name type="scientific">Lactobacillus apis</name>
    <dbReference type="NCBI Taxonomy" id="303541"/>
    <lineage>
        <taxon>Bacteria</taxon>
        <taxon>Bacillati</taxon>
        <taxon>Bacillota</taxon>
        <taxon>Bacilli</taxon>
        <taxon>Lactobacillales</taxon>
        <taxon>Lactobacillaceae</taxon>
        <taxon>Lactobacillus</taxon>
    </lineage>
</organism>
<dbReference type="Pfam" id="PF03668">
    <property type="entry name" value="RapZ-like_N"/>
    <property type="match status" value="1"/>
</dbReference>
<dbReference type="GO" id="GO:0005524">
    <property type="term" value="F:ATP binding"/>
    <property type="evidence" value="ECO:0007669"/>
    <property type="project" value="UniProtKB-UniRule"/>
</dbReference>
<feature type="domain" description="RapZ C-terminal" evidence="6">
    <location>
        <begin position="168"/>
        <end position="285"/>
    </location>
</feature>
<evidence type="ECO:0000256" key="3">
    <source>
        <dbReference type="ARBA" id="ARBA00023134"/>
    </source>
</evidence>
<proteinExistence type="inferred from homology"/>
<evidence type="ECO:0000256" key="1">
    <source>
        <dbReference type="ARBA" id="ARBA00022741"/>
    </source>
</evidence>
<evidence type="ECO:0000256" key="2">
    <source>
        <dbReference type="ARBA" id="ARBA00022840"/>
    </source>
</evidence>
<keyword evidence="2 4" id="KW-0067">ATP-binding</keyword>
<dbReference type="AlphaFoldDB" id="A0A0F4LS67"/>
<dbReference type="InterPro" id="IPR053930">
    <property type="entry name" value="RapZ-like_N"/>
</dbReference>
<dbReference type="PANTHER" id="PTHR30448:SF0">
    <property type="entry name" value="RNASE ADAPTER PROTEIN RAPZ"/>
    <property type="match status" value="1"/>
</dbReference>
<sequence>MTDNKKQLLIVTGMSGAGKTVVSHSLEDMGYFVVDNLPPTLLSSFWDLIVNSDDYSKVAVVIDLRVRSFYKDLINEISSLEDNSCVQTRIIFLDASDDVLVARYKETRRVPPLVHGGRLLDGIIEERHVLAGIKNRANDIIDTSNLTPQELKEKMFEEFSDQEKQPFSIEVLSFGFKYGLPIDADLVIDVRFLPNPFYISELRPFTGLDQRVFDYVMDKDITQVFYEKLLDLLRTAMPGYIKEGKSKLTIAIGCTGGQHRSVAIARQLAHDLSHDYPVDITHREISRYTRKR</sequence>
<keyword evidence="3 4" id="KW-0342">GTP-binding</keyword>
<dbReference type="OrthoDB" id="9784461at2"/>
<evidence type="ECO:0000313" key="7">
    <source>
        <dbReference type="EMBL" id="KJY61178.1"/>
    </source>
</evidence>
<dbReference type="InterPro" id="IPR005337">
    <property type="entry name" value="RapZ-like"/>
</dbReference>
<evidence type="ECO:0000259" key="6">
    <source>
        <dbReference type="Pfam" id="PF22740"/>
    </source>
</evidence>
<dbReference type="SUPFAM" id="SSF52540">
    <property type="entry name" value="P-loop containing nucleoside triphosphate hydrolases"/>
    <property type="match status" value="1"/>
</dbReference>
<reference evidence="7 8" key="1">
    <citation type="submission" date="2015-01" db="EMBL/GenBank/DDBJ databases">
        <title>Comparative genomics of the lactic acid bacteria isolated from the honey bee gut.</title>
        <authorList>
            <person name="Ellegaard K.M."/>
            <person name="Tamarit D."/>
            <person name="Javelind E."/>
            <person name="Olofsson T."/>
            <person name="Andersson S.G."/>
            <person name="Vasquez A."/>
        </authorList>
    </citation>
    <scope>NUCLEOTIDE SEQUENCE [LARGE SCALE GENOMIC DNA]</scope>
    <source>
        <strain evidence="7 8">Hma11</strain>
    </source>
</reference>
<evidence type="ECO:0000259" key="5">
    <source>
        <dbReference type="Pfam" id="PF03668"/>
    </source>
</evidence>
<dbReference type="Proteomes" id="UP000033682">
    <property type="component" value="Unassembled WGS sequence"/>
</dbReference>
<gene>
    <name evidence="7" type="ORF">JF72_04560</name>
</gene>
<dbReference type="GO" id="GO:0005525">
    <property type="term" value="F:GTP binding"/>
    <property type="evidence" value="ECO:0007669"/>
    <property type="project" value="UniProtKB-UniRule"/>
</dbReference>
<dbReference type="HAMAP" id="MF_00636">
    <property type="entry name" value="RapZ_like"/>
    <property type="match status" value="1"/>
</dbReference>
<keyword evidence="8" id="KW-1185">Reference proteome</keyword>
<accession>A0A0F4LS67</accession>
<dbReference type="NCBIfam" id="NF003828">
    <property type="entry name" value="PRK05416.1"/>
    <property type="match status" value="1"/>
</dbReference>
<dbReference type="Pfam" id="PF22740">
    <property type="entry name" value="PapZ_C"/>
    <property type="match status" value="1"/>
</dbReference>
<name>A0A0F4LS67_9LACO</name>
<dbReference type="InterPro" id="IPR027417">
    <property type="entry name" value="P-loop_NTPase"/>
</dbReference>
<feature type="domain" description="RapZ-like N-terminal" evidence="5">
    <location>
        <begin position="7"/>
        <end position="160"/>
    </location>
</feature>
<dbReference type="PIRSF" id="PIRSF005052">
    <property type="entry name" value="P-loopkin"/>
    <property type="match status" value="1"/>
</dbReference>
<dbReference type="PATRIC" id="fig|303541.3.peg.606"/>
<feature type="binding site" evidence="4">
    <location>
        <begin position="13"/>
        <end position="20"/>
    </location>
    <ligand>
        <name>ATP</name>
        <dbReference type="ChEBI" id="CHEBI:30616"/>
    </ligand>
</feature>
<feature type="binding site" evidence="4">
    <location>
        <begin position="63"/>
        <end position="66"/>
    </location>
    <ligand>
        <name>GTP</name>
        <dbReference type="ChEBI" id="CHEBI:37565"/>
    </ligand>
</feature>
<dbReference type="PANTHER" id="PTHR30448">
    <property type="entry name" value="RNASE ADAPTER PROTEIN RAPZ"/>
    <property type="match status" value="1"/>
</dbReference>
<comment type="caution">
    <text evidence="7">The sequence shown here is derived from an EMBL/GenBank/DDBJ whole genome shotgun (WGS) entry which is preliminary data.</text>
</comment>
<keyword evidence="1 4" id="KW-0547">Nucleotide-binding</keyword>
<evidence type="ECO:0000313" key="8">
    <source>
        <dbReference type="Proteomes" id="UP000033682"/>
    </source>
</evidence>
<protein>
    <submittedName>
        <fullName evidence="7">GlmZ(SRNA)-inactivating NTPase</fullName>
    </submittedName>
</protein>
<evidence type="ECO:0000256" key="4">
    <source>
        <dbReference type="HAMAP-Rule" id="MF_00636"/>
    </source>
</evidence>